<dbReference type="SMART" id="SM00228">
    <property type="entry name" value="PDZ"/>
    <property type="match status" value="1"/>
</dbReference>
<feature type="domain" description="PDZ" evidence="11">
    <location>
        <begin position="286"/>
        <end position="352"/>
    </location>
</feature>
<dbReference type="InterPro" id="IPR029071">
    <property type="entry name" value="Ubiquitin-like_domsf"/>
</dbReference>
<dbReference type="GO" id="GO:0000132">
    <property type="term" value="P:establishment of mitotic spindle orientation"/>
    <property type="evidence" value="ECO:0007669"/>
    <property type="project" value="UniProtKB-ARBA"/>
</dbReference>
<dbReference type="InterPro" id="IPR036034">
    <property type="entry name" value="PDZ_sf"/>
</dbReference>
<organism evidence="14 15">
    <name type="scientific">Meloidogyne incognita</name>
    <name type="common">Southern root-knot nematode worm</name>
    <name type="synonym">Oxyuris incognita</name>
    <dbReference type="NCBI Taxonomy" id="6306"/>
    <lineage>
        <taxon>Eukaryota</taxon>
        <taxon>Metazoa</taxon>
        <taxon>Ecdysozoa</taxon>
        <taxon>Nematoda</taxon>
        <taxon>Chromadorea</taxon>
        <taxon>Rhabditida</taxon>
        <taxon>Tylenchina</taxon>
        <taxon>Tylenchomorpha</taxon>
        <taxon>Tylenchoidea</taxon>
        <taxon>Meloidogynidae</taxon>
        <taxon>Meloidogyninae</taxon>
        <taxon>Meloidogyne</taxon>
        <taxon>Meloidogyne incognita group</taxon>
    </lineage>
</organism>
<evidence type="ECO:0000256" key="4">
    <source>
        <dbReference type="ARBA" id="ARBA00022473"/>
    </source>
</evidence>
<dbReference type="SMART" id="SM00049">
    <property type="entry name" value="DEP"/>
    <property type="match status" value="1"/>
</dbReference>
<evidence type="ECO:0000256" key="9">
    <source>
        <dbReference type="SAM" id="MobiDB-lite"/>
    </source>
</evidence>
<dbReference type="InterPro" id="IPR000591">
    <property type="entry name" value="DEP_dom"/>
</dbReference>
<keyword evidence="10" id="KW-1133">Transmembrane helix</keyword>
<dbReference type="GO" id="GO:0048468">
    <property type="term" value="P:cell development"/>
    <property type="evidence" value="ECO:0007669"/>
    <property type="project" value="UniProtKB-ARBA"/>
</dbReference>
<dbReference type="PANTHER" id="PTHR10878">
    <property type="entry name" value="SEGMENT POLARITY PROTEIN DISHEVELLED"/>
    <property type="match status" value="1"/>
</dbReference>
<keyword evidence="6 8" id="KW-0879">Wnt signaling pathway</keyword>
<keyword evidence="4" id="KW-0217">Developmental protein</keyword>
<dbReference type="Pfam" id="PF00778">
    <property type="entry name" value="DIX"/>
    <property type="match status" value="1"/>
</dbReference>
<keyword evidence="10" id="KW-0812">Transmembrane</keyword>
<evidence type="ECO:0000256" key="5">
    <source>
        <dbReference type="ARBA" id="ARBA00022490"/>
    </source>
</evidence>
<dbReference type="FunFam" id="1.10.10.10:FF:000400">
    <property type="entry name" value="DiSHevelled related"/>
    <property type="match status" value="1"/>
</dbReference>
<dbReference type="Proteomes" id="UP000887563">
    <property type="component" value="Unplaced"/>
</dbReference>
<dbReference type="GO" id="GO:0048730">
    <property type="term" value="P:epidermis morphogenesis"/>
    <property type="evidence" value="ECO:0007669"/>
    <property type="project" value="UniProtKB-ARBA"/>
</dbReference>
<feature type="domain" description="DIX" evidence="13">
    <location>
        <begin position="5"/>
        <end position="87"/>
    </location>
</feature>
<accession>A0A914KKD4</accession>
<evidence type="ECO:0000259" key="12">
    <source>
        <dbReference type="PROSITE" id="PS50186"/>
    </source>
</evidence>
<keyword evidence="14" id="KW-1185">Reference proteome</keyword>
<keyword evidence="5" id="KW-0963">Cytoplasm</keyword>
<dbReference type="InterPro" id="IPR001158">
    <property type="entry name" value="DIX"/>
</dbReference>
<dbReference type="GO" id="GO:0048646">
    <property type="term" value="P:anatomical structure formation involved in morphogenesis"/>
    <property type="evidence" value="ECO:0007669"/>
    <property type="project" value="UniProtKB-ARBA"/>
</dbReference>
<feature type="transmembrane region" description="Helical" evidence="10">
    <location>
        <begin position="77"/>
        <end position="96"/>
    </location>
</feature>
<dbReference type="SUPFAM" id="SSF46785">
    <property type="entry name" value="Winged helix' DNA-binding domain"/>
    <property type="match status" value="1"/>
</dbReference>
<evidence type="ECO:0000256" key="6">
    <source>
        <dbReference type="ARBA" id="ARBA00022687"/>
    </source>
</evidence>
<evidence type="ECO:0000256" key="7">
    <source>
        <dbReference type="ARBA" id="ARBA00023136"/>
    </source>
</evidence>
<feature type="compositionally biased region" description="Basic and acidic residues" evidence="9">
    <location>
        <begin position="793"/>
        <end position="804"/>
    </location>
</feature>
<feature type="region of interest" description="Disordered" evidence="9">
    <location>
        <begin position="204"/>
        <end position="245"/>
    </location>
</feature>
<dbReference type="Gene3D" id="1.10.10.10">
    <property type="entry name" value="Winged helix-like DNA-binding domain superfamily/Winged helix DNA-binding domain"/>
    <property type="match status" value="1"/>
</dbReference>
<sequence>MSEQPKGSTKVYYHLDDSTPYMSELMTSPDRLTLGDFKRAFNRKGYSYFCKEWDPNLKREVKVEIVNDRQLLRKSVFLIKFILIMGNVLRYLMFILNQFCRQFMSTHQRRSQDFFEGWGVSIFSFFPMLAPHPLATPLQLTHALTIMNPHKYQKLVNGLFELFLLSQQNSTQPFSNTTSNMGADQESDLQTLISKRAGENLAEMYNSTSEDPYNRTSVSSSSIFQRRPLPGAPMPSAESTAESAAERTLLVNTSAARQKRLRKQRYVPSTISSESESTYSLPRIEEVKLRLQDAPLGISVASQCGSIFIYHIQHGSAAERCCRLEVGDQIVQIDETRFEDLNEKQALEVLKKLNSVKKTITMYVAKRARTNGGESSEDHKSDPLSLLCETQQLDISQWVESTTNKNCVEQVRPFAEIPPVAKVERGTLPIDGCKVKNQTVDETSDEEKAAYLDRRNGVGARLVPIIHQVRFHQQQQQQQKSEEMHKMQMINLENNPTTSSCPVMLGTLEESSPHLDCHPPLIQLPLHAAMDPKIILFRMVEFDSGLEIRNRKWLKIPVPMSFIGDEMIDWLISNVQGFRDRRHARSFASNLLAQGLIKHVVNISSFNEKCYYVFNDEIIADRLRIEEQQKQQHLLKQHKPDADFQTTSIKKPPALAPESNTEITYMSNPPVTSTCLGSSGAPQNVSSHTHPTLTDQQQRTQYVIANNPRYAPGPMSNNFCGQKINKNTAALITDAANLNKIDKNAPKNAVATNIPLRTLNPPKFGLKLPVWPISPILSFYRPQNQEVSQQQRGRCDSPEASKTNDDYASMIQGEINCGAQFDDGLNTFQNQQQQHLLKSKVTSPLGTGKYSKDLKNDVNMSNKLSQQPLTTTNTTKPPPLPKHQFPSEFLTLQ</sequence>
<dbReference type="CDD" id="cd04438">
    <property type="entry name" value="DEP_dishevelled"/>
    <property type="match status" value="1"/>
</dbReference>
<evidence type="ECO:0000256" key="10">
    <source>
        <dbReference type="SAM" id="Phobius"/>
    </source>
</evidence>
<dbReference type="PROSITE" id="PS50186">
    <property type="entry name" value="DEP"/>
    <property type="match status" value="1"/>
</dbReference>
<dbReference type="GO" id="GO:0005938">
    <property type="term" value="C:cell cortex"/>
    <property type="evidence" value="ECO:0007669"/>
    <property type="project" value="UniProtKB-ARBA"/>
</dbReference>
<dbReference type="InterPro" id="IPR015506">
    <property type="entry name" value="Dsh/Dvl-rel"/>
</dbReference>
<dbReference type="InterPro" id="IPR001478">
    <property type="entry name" value="PDZ"/>
</dbReference>
<dbReference type="GO" id="GO:0048699">
    <property type="term" value="P:generation of neurons"/>
    <property type="evidence" value="ECO:0007669"/>
    <property type="project" value="UniProtKB-ARBA"/>
</dbReference>
<evidence type="ECO:0000256" key="3">
    <source>
        <dbReference type="ARBA" id="ARBA00008735"/>
    </source>
</evidence>
<dbReference type="InterPro" id="IPR036388">
    <property type="entry name" value="WH-like_DNA-bd_sf"/>
</dbReference>
<proteinExistence type="inferred from homology"/>
<dbReference type="SUPFAM" id="SSF54236">
    <property type="entry name" value="Ubiquitin-like"/>
    <property type="match status" value="1"/>
</dbReference>
<feature type="compositionally biased region" description="Polar residues" evidence="9">
    <location>
        <begin position="205"/>
        <end position="224"/>
    </location>
</feature>
<feature type="region of interest" description="Disordered" evidence="9">
    <location>
        <begin position="839"/>
        <end position="893"/>
    </location>
</feature>
<dbReference type="PANTHER" id="PTHR10878:SF24">
    <property type="entry name" value="SEGMENT POLARITY PROTEIN DISHEVELLED HOMOLOG MIG-5"/>
    <property type="match status" value="1"/>
</dbReference>
<feature type="compositionally biased region" description="Polar residues" evidence="9">
    <location>
        <begin position="858"/>
        <end position="867"/>
    </location>
</feature>
<dbReference type="GO" id="GO:0003002">
    <property type="term" value="P:regionalization"/>
    <property type="evidence" value="ECO:0007669"/>
    <property type="project" value="UniProtKB-ARBA"/>
</dbReference>
<dbReference type="InterPro" id="IPR036390">
    <property type="entry name" value="WH_DNA-bd_sf"/>
</dbReference>
<dbReference type="PROSITE" id="PS50106">
    <property type="entry name" value="PDZ"/>
    <property type="match status" value="1"/>
</dbReference>
<keyword evidence="7 10" id="KW-0472">Membrane</keyword>
<dbReference type="GO" id="GO:0016477">
    <property type="term" value="P:cell migration"/>
    <property type="evidence" value="ECO:0007669"/>
    <property type="project" value="UniProtKB-ARBA"/>
</dbReference>
<dbReference type="GO" id="GO:0005829">
    <property type="term" value="C:cytosol"/>
    <property type="evidence" value="ECO:0007669"/>
    <property type="project" value="TreeGrafter"/>
</dbReference>
<feature type="region of interest" description="Disordered" evidence="9">
    <location>
        <begin position="675"/>
        <end position="695"/>
    </location>
</feature>
<dbReference type="PROSITE" id="PS50841">
    <property type="entry name" value="DIX"/>
    <property type="match status" value="1"/>
</dbReference>
<dbReference type="GO" id="GO:0009887">
    <property type="term" value="P:animal organ morphogenesis"/>
    <property type="evidence" value="ECO:0007669"/>
    <property type="project" value="UniProtKB-ARBA"/>
</dbReference>
<evidence type="ECO:0000256" key="1">
    <source>
        <dbReference type="ARBA" id="ARBA00004370"/>
    </source>
</evidence>
<dbReference type="Pfam" id="PF00610">
    <property type="entry name" value="DEP"/>
    <property type="match status" value="1"/>
</dbReference>
<evidence type="ECO:0000259" key="13">
    <source>
        <dbReference type="PROSITE" id="PS50841"/>
    </source>
</evidence>
<evidence type="ECO:0000256" key="2">
    <source>
        <dbReference type="ARBA" id="ARBA00004496"/>
    </source>
</evidence>
<evidence type="ECO:0000259" key="11">
    <source>
        <dbReference type="PROSITE" id="PS50106"/>
    </source>
</evidence>
<dbReference type="InterPro" id="IPR038207">
    <property type="entry name" value="DIX_dom_sf"/>
</dbReference>
<dbReference type="WBParaSite" id="Minc3s00018g01146">
    <property type="protein sequence ID" value="Minc3s00018g01146"/>
    <property type="gene ID" value="Minc3s00018g01146"/>
</dbReference>
<reference evidence="15" key="1">
    <citation type="submission" date="2022-11" db="UniProtKB">
        <authorList>
            <consortium name="WormBaseParasite"/>
        </authorList>
    </citation>
    <scope>IDENTIFICATION</scope>
</reference>
<dbReference type="GO" id="GO:0060070">
    <property type="term" value="P:canonical Wnt signaling pathway"/>
    <property type="evidence" value="ECO:0007669"/>
    <property type="project" value="TreeGrafter"/>
</dbReference>
<evidence type="ECO:0000313" key="15">
    <source>
        <dbReference type="WBParaSite" id="Minc3s00018g01146"/>
    </source>
</evidence>
<name>A0A914KKD4_MELIC</name>
<protein>
    <submittedName>
        <fullName evidence="15">Uncharacterized protein</fullName>
    </submittedName>
</protein>
<dbReference type="GO" id="GO:0048598">
    <property type="term" value="P:embryonic morphogenesis"/>
    <property type="evidence" value="ECO:0007669"/>
    <property type="project" value="UniProtKB-ARBA"/>
</dbReference>
<dbReference type="GO" id="GO:0035556">
    <property type="term" value="P:intracellular signal transduction"/>
    <property type="evidence" value="ECO:0007669"/>
    <property type="project" value="InterPro"/>
</dbReference>
<dbReference type="AlphaFoldDB" id="A0A914KKD4"/>
<evidence type="ECO:0000256" key="8">
    <source>
        <dbReference type="PROSITE-ProRule" id="PRU00069"/>
    </source>
</evidence>
<feature type="region of interest" description="Disordered" evidence="9">
    <location>
        <begin position="784"/>
        <end position="804"/>
    </location>
</feature>
<feature type="domain" description="DEP" evidence="12">
    <location>
        <begin position="542"/>
        <end position="616"/>
    </location>
</feature>
<dbReference type="GO" id="GO:0016020">
    <property type="term" value="C:membrane"/>
    <property type="evidence" value="ECO:0007669"/>
    <property type="project" value="UniProtKB-SubCell"/>
</dbReference>
<dbReference type="Gene3D" id="2.30.42.10">
    <property type="match status" value="1"/>
</dbReference>
<dbReference type="SUPFAM" id="SSF50156">
    <property type="entry name" value="PDZ domain-like"/>
    <property type="match status" value="1"/>
</dbReference>
<evidence type="ECO:0000313" key="14">
    <source>
        <dbReference type="Proteomes" id="UP000887563"/>
    </source>
</evidence>
<comment type="subcellular location">
    <subcellularLocation>
        <location evidence="2">Cytoplasm</location>
    </subcellularLocation>
    <subcellularLocation>
        <location evidence="1">Membrane</location>
    </subcellularLocation>
</comment>
<dbReference type="Pfam" id="PF00595">
    <property type="entry name" value="PDZ"/>
    <property type="match status" value="1"/>
</dbReference>
<dbReference type="SMART" id="SM00021">
    <property type="entry name" value="DAX"/>
    <property type="match status" value="1"/>
</dbReference>
<dbReference type="GO" id="GO:0035591">
    <property type="term" value="F:signaling adaptor activity"/>
    <property type="evidence" value="ECO:0007669"/>
    <property type="project" value="UniProtKB-ARBA"/>
</dbReference>
<dbReference type="GO" id="GO:0005109">
    <property type="term" value="F:frizzled binding"/>
    <property type="evidence" value="ECO:0007669"/>
    <property type="project" value="TreeGrafter"/>
</dbReference>
<dbReference type="Gene3D" id="2.40.240.130">
    <property type="match status" value="1"/>
</dbReference>
<comment type="similarity">
    <text evidence="3">Belongs to the DSH family.</text>
</comment>